<dbReference type="GO" id="GO:0005886">
    <property type="term" value="C:plasma membrane"/>
    <property type="evidence" value="ECO:0007669"/>
    <property type="project" value="UniProtKB-SubCell"/>
</dbReference>
<dbReference type="Pfam" id="PF04464">
    <property type="entry name" value="Glyphos_transf"/>
    <property type="match status" value="1"/>
</dbReference>
<proteinExistence type="inferred from homology"/>
<keyword evidence="8" id="KW-1185">Reference proteome</keyword>
<name>A0A917CCV5_9GAMM</name>
<dbReference type="InterPro" id="IPR007554">
    <property type="entry name" value="Glycerophosphate_synth"/>
</dbReference>
<dbReference type="InterPro" id="IPR043148">
    <property type="entry name" value="TagF_C"/>
</dbReference>
<keyword evidence="3" id="KW-1003">Cell membrane</keyword>
<dbReference type="Gene3D" id="3.40.50.12580">
    <property type="match status" value="1"/>
</dbReference>
<keyword evidence="6" id="KW-0472">Membrane</keyword>
<organism evidence="7 8">
    <name type="scientific">Arenimonas maotaiensis</name>
    <dbReference type="NCBI Taxonomy" id="1446479"/>
    <lineage>
        <taxon>Bacteria</taxon>
        <taxon>Pseudomonadati</taxon>
        <taxon>Pseudomonadota</taxon>
        <taxon>Gammaproteobacteria</taxon>
        <taxon>Lysobacterales</taxon>
        <taxon>Lysobacteraceae</taxon>
        <taxon>Arenimonas</taxon>
    </lineage>
</organism>
<comment type="subcellular location">
    <subcellularLocation>
        <location evidence="1">Cell membrane</location>
        <topology evidence="1">Peripheral membrane protein</topology>
    </subcellularLocation>
</comment>
<evidence type="ECO:0000256" key="5">
    <source>
        <dbReference type="ARBA" id="ARBA00022944"/>
    </source>
</evidence>
<dbReference type="Gene3D" id="3.40.50.11820">
    <property type="match status" value="1"/>
</dbReference>
<comment type="similarity">
    <text evidence="2">Belongs to the CDP-glycerol glycerophosphotransferase family.</text>
</comment>
<evidence type="ECO:0000256" key="6">
    <source>
        <dbReference type="ARBA" id="ARBA00023136"/>
    </source>
</evidence>
<dbReference type="Proteomes" id="UP000632858">
    <property type="component" value="Unassembled WGS sequence"/>
</dbReference>
<sequence length="481" mass="52961">MRHDERIARILAKPTYGIREVLCRKYLSEEITNLDIWSLLFDCLLKQNNHREIAIQSKKLLAAIPGSTDAMKLCMGALIRSMNITEASEIALTLPDSCVTGNPKLAKSVYYLRLLAALDGRAPEQPAALMDLGGQIETFNRGRLSGRVDVVCYLRCPFHYAIQKEIAGNLRDNRVNTLFSDNIWFALAAKPKVLVVSEALYTELEPVRRHLPECLIVNTRHGLGDKNHAALGASQCDRICVSSPSIADLLAEQMLVPREKIWVTGYPQMDGLFRTRAAGPGKTDSQGGRNKTVLFAPTFNPGLSAATLLTENLVQSIRGDNTDIHILIRPHPHLPTKAPELIARWSDEAAINPNVVLETDSALNLMDLFVDVDLMISDVSSAALAWLALGRPLICLVNRNAAAESPHYAPDGLEWRMLECAHAVDDPHDLSSAVQAALQGPDGMAEDRNRFAEYLFGDLKDGMASQRTAGLIINHLRENAP</sequence>
<keyword evidence="4" id="KW-0808">Transferase</keyword>
<dbReference type="InterPro" id="IPR043149">
    <property type="entry name" value="TagF_N"/>
</dbReference>
<reference evidence="7" key="1">
    <citation type="journal article" date="2014" name="Int. J. Syst. Evol. Microbiol.">
        <title>Complete genome sequence of Corynebacterium casei LMG S-19264T (=DSM 44701T), isolated from a smear-ripened cheese.</title>
        <authorList>
            <consortium name="US DOE Joint Genome Institute (JGI-PGF)"/>
            <person name="Walter F."/>
            <person name="Albersmeier A."/>
            <person name="Kalinowski J."/>
            <person name="Ruckert C."/>
        </authorList>
    </citation>
    <scope>NUCLEOTIDE SEQUENCE</scope>
    <source>
        <strain evidence="7">CGMCC 1.12726</strain>
    </source>
</reference>
<evidence type="ECO:0000256" key="4">
    <source>
        <dbReference type="ARBA" id="ARBA00022679"/>
    </source>
</evidence>
<dbReference type="AlphaFoldDB" id="A0A917CCV5"/>
<evidence type="ECO:0000256" key="2">
    <source>
        <dbReference type="ARBA" id="ARBA00010488"/>
    </source>
</evidence>
<protein>
    <recommendedName>
        <fullName evidence="9">CDP-Glycerol:Poly(Glycerophosphate) glycerophosphotransferase</fullName>
    </recommendedName>
</protein>
<evidence type="ECO:0000256" key="3">
    <source>
        <dbReference type="ARBA" id="ARBA00022475"/>
    </source>
</evidence>
<evidence type="ECO:0000313" key="7">
    <source>
        <dbReference type="EMBL" id="GGF84481.1"/>
    </source>
</evidence>
<evidence type="ECO:0000313" key="8">
    <source>
        <dbReference type="Proteomes" id="UP000632858"/>
    </source>
</evidence>
<keyword evidence="5" id="KW-0777">Teichoic acid biosynthesis</keyword>
<reference evidence="7" key="2">
    <citation type="submission" date="2020-09" db="EMBL/GenBank/DDBJ databases">
        <authorList>
            <person name="Sun Q."/>
            <person name="Zhou Y."/>
        </authorList>
    </citation>
    <scope>NUCLEOTIDE SEQUENCE</scope>
    <source>
        <strain evidence="7">CGMCC 1.12726</strain>
    </source>
</reference>
<dbReference type="SUPFAM" id="SSF53756">
    <property type="entry name" value="UDP-Glycosyltransferase/glycogen phosphorylase"/>
    <property type="match status" value="1"/>
</dbReference>
<dbReference type="EMBL" id="BMFO01000001">
    <property type="protein sequence ID" value="GGF84481.1"/>
    <property type="molecule type" value="Genomic_DNA"/>
</dbReference>
<dbReference type="GO" id="GO:0047355">
    <property type="term" value="F:CDP-glycerol glycerophosphotransferase activity"/>
    <property type="evidence" value="ECO:0007669"/>
    <property type="project" value="InterPro"/>
</dbReference>
<comment type="caution">
    <text evidence="7">The sequence shown here is derived from an EMBL/GenBank/DDBJ whole genome shotgun (WGS) entry which is preliminary data.</text>
</comment>
<accession>A0A917CCV5</accession>
<evidence type="ECO:0000256" key="1">
    <source>
        <dbReference type="ARBA" id="ARBA00004202"/>
    </source>
</evidence>
<evidence type="ECO:0008006" key="9">
    <source>
        <dbReference type="Google" id="ProtNLM"/>
    </source>
</evidence>
<dbReference type="RefSeq" id="WP_188447047.1">
    <property type="nucleotide sequence ID" value="NZ_BMFO01000001.1"/>
</dbReference>
<gene>
    <name evidence="7" type="ORF">GCM10010960_03170</name>
</gene>
<dbReference type="GO" id="GO:0019350">
    <property type="term" value="P:teichoic acid biosynthetic process"/>
    <property type="evidence" value="ECO:0007669"/>
    <property type="project" value="UniProtKB-KW"/>
</dbReference>